<comment type="caution">
    <text evidence="3">The sequence shown here is derived from an EMBL/GenBank/DDBJ whole genome shotgun (WGS) entry which is preliminary data.</text>
</comment>
<dbReference type="InterPro" id="IPR001245">
    <property type="entry name" value="Ser-Thr/Tyr_kinase_cat_dom"/>
</dbReference>
<keyword evidence="1" id="KW-0812">Transmembrane</keyword>
<dbReference type="Proteomes" id="UP001470230">
    <property type="component" value="Unassembled WGS sequence"/>
</dbReference>
<sequence>MAVQGSAPSNWETIRAINIIGIAAGMAYIHQHNVIHRDMGTYNILFMLFSLFFSNSILVFILSIY</sequence>
<feature type="transmembrane region" description="Helical" evidence="1">
    <location>
        <begin position="42"/>
        <end position="64"/>
    </location>
</feature>
<dbReference type="Pfam" id="PF07714">
    <property type="entry name" value="PK_Tyr_Ser-Thr"/>
    <property type="match status" value="1"/>
</dbReference>
<feature type="domain" description="Serine-threonine/tyrosine-protein kinase catalytic" evidence="2">
    <location>
        <begin position="20"/>
        <end position="46"/>
    </location>
</feature>
<name>A0ABR2JYS2_9EUKA</name>
<keyword evidence="4" id="KW-1185">Reference proteome</keyword>
<dbReference type="EMBL" id="JAPFFF010000008">
    <property type="protein sequence ID" value="KAK8883842.1"/>
    <property type="molecule type" value="Genomic_DNA"/>
</dbReference>
<dbReference type="SUPFAM" id="SSF56112">
    <property type="entry name" value="Protein kinase-like (PK-like)"/>
    <property type="match status" value="1"/>
</dbReference>
<dbReference type="InterPro" id="IPR011009">
    <property type="entry name" value="Kinase-like_dom_sf"/>
</dbReference>
<reference evidence="3 4" key="1">
    <citation type="submission" date="2024-04" db="EMBL/GenBank/DDBJ databases">
        <title>Tritrichomonas musculus Genome.</title>
        <authorList>
            <person name="Alves-Ferreira E."/>
            <person name="Grigg M."/>
            <person name="Lorenzi H."/>
            <person name="Galac M."/>
        </authorList>
    </citation>
    <scope>NUCLEOTIDE SEQUENCE [LARGE SCALE GENOMIC DNA]</scope>
    <source>
        <strain evidence="3 4">EAF2021</strain>
    </source>
</reference>
<dbReference type="Gene3D" id="1.10.510.10">
    <property type="entry name" value="Transferase(Phosphotransferase) domain 1"/>
    <property type="match status" value="1"/>
</dbReference>
<evidence type="ECO:0000259" key="2">
    <source>
        <dbReference type="Pfam" id="PF07714"/>
    </source>
</evidence>
<keyword evidence="1" id="KW-0472">Membrane</keyword>
<proteinExistence type="predicted"/>
<evidence type="ECO:0000313" key="4">
    <source>
        <dbReference type="Proteomes" id="UP001470230"/>
    </source>
</evidence>
<accession>A0ABR2JYS2</accession>
<evidence type="ECO:0000256" key="1">
    <source>
        <dbReference type="SAM" id="Phobius"/>
    </source>
</evidence>
<evidence type="ECO:0000313" key="3">
    <source>
        <dbReference type="EMBL" id="KAK8883842.1"/>
    </source>
</evidence>
<organism evidence="3 4">
    <name type="scientific">Tritrichomonas musculus</name>
    <dbReference type="NCBI Taxonomy" id="1915356"/>
    <lineage>
        <taxon>Eukaryota</taxon>
        <taxon>Metamonada</taxon>
        <taxon>Parabasalia</taxon>
        <taxon>Tritrichomonadida</taxon>
        <taxon>Tritrichomonadidae</taxon>
        <taxon>Tritrichomonas</taxon>
    </lineage>
</organism>
<protein>
    <recommendedName>
        <fullName evidence="2">Serine-threonine/tyrosine-protein kinase catalytic domain-containing protein</fullName>
    </recommendedName>
</protein>
<keyword evidence="1" id="KW-1133">Transmembrane helix</keyword>
<feature type="transmembrane region" description="Helical" evidence="1">
    <location>
        <begin position="13"/>
        <end position="30"/>
    </location>
</feature>
<gene>
    <name evidence="3" type="ORF">M9Y10_042941</name>
</gene>